<reference evidence="2" key="1">
    <citation type="journal article" date="2020" name="Stud. Mycol.">
        <title>101 Dothideomycetes genomes: a test case for predicting lifestyles and emergence of pathogens.</title>
        <authorList>
            <person name="Haridas S."/>
            <person name="Albert R."/>
            <person name="Binder M."/>
            <person name="Bloem J."/>
            <person name="Labutti K."/>
            <person name="Salamov A."/>
            <person name="Andreopoulos B."/>
            <person name="Baker S."/>
            <person name="Barry K."/>
            <person name="Bills G."/>
            <person name="Bluhm B."/>
            <person name="Cannon C."/>
            <person name="Castanera R."/>
            <person name="Culley D."/>
            <person name="Daum C."/>
            <person name="Ezra D."/>
            <person name="Gonzalez J."/>
            <person name="Henrissat B."/>
            <person name="Kuo A."/>
            <person name="Liang C."/>
            <person name="Lipzen A."/>
            <person name="Lutzoni F."/>
            <person name="Magnuson J."/>
            <person name="Mondo S."/>
            <person name="Nolan M."/>
            <person name="Ohm R."/>
            <person name="Pangilinan J."/>
            <person name="Park H.-J."/>
            <person name="Ramirez L."/>
            <person name="Alfaro M."/>
            <person name="Sun H."/>
            <person name="Tritt A."/>
            <person name="Yoshinaga Y."/>
            <person name="Zwiers L.-H."/>
            <person name="Turgeon B."/>
            <person name="Goodwin S."/>
            <person name="Spatafora J."/>
            <person name="Crous P."/>
            <person name="Grigoriev I."/>
        </authorList>
    </citation>
    <scope>NUCLEOTIDE SEQUENCE</scope>
    <source>
        <strain evidence="2">CBS 121167</strain>
    </source>
</reference>
<protein>
    <recommendedName>
        <fullName evidence="4">RRM domain-containing protein</fullName>
    </recommendedName>
</protein>
<evidence type="ECO:0000313" key="2">
    <source>
        <dbReference type="EMBL" id="KAF2140707.1"/>
    </source>
</evidence>
<dbReference type="AlphaFoldDB" id="A0A6A6BCU2"/>
<dbReference type="EMBL" id="ML995489">
    <property type="protein sequence ID" value="KAF2140707.1"/>
    <property type="molecule type" value="Genomic_DNA"/>
</dbReference>
<feature type="region of interest" description="Disordered" evidence="1">
    <location>
        <begin position="1"/>
        <end position="44"/>
    </location>
</feature>
<evidence type="ECO:0000313" key="3">
    <source>
        <dbReference type="Proteomes" id="UP000799438"/>
    </source>
</evidence>
<feature type="region of interest" description="Disordered" evidence="1">
    <location>
        <begin position="145"/>
        <end position="204"/>
    </location>
</feature>
<dbReference type="CDD" id="cd00590">
    <property type="entry name" value="RRM_SF"/>
    <property type="match status" value="1"/>
</dbReference>
<feature type="compositionally biased region" description="Polar residues" evidence="1">
    <location>
        <begin position="278"/>
        <end position="291"/>
    </location>
</feature>
<sequence>MREETPAQPRRISSGALAEDTTSTSKGERSGAAGQEGQQNPVRAKSRTNISAGVVLANLPQGISAKDLTTMLSPVVVNTIVGPLQRPKHSDIKQYELPAFSHQHGFAIAELADETQVIRAVTSLVGTTINGQALVVRSFKVLPTNKSGSKRRVSGTPAVSPSEPNRKRQRTCEPNMSAPAEPLTPAAGPSHTPASDPAPEPPVEYEDISAEVEARLAAQAAKRAAARKGKAGAKRKRSSGGSLADATDGVRRMSVGAAEEAKETRPKKRARDAEESPVNGSARSTPQTTTESEMDGARAASSREIRRGRRKRLQKQTTDLPPGMTSNGEQGQVDDNPRPQKRWRADVAVNESAWVR</sequence>
<feature type="region of interest" description="Disordered" evidence="1">
    <location>
        <begin position="221"/>
        <end position="356"/>
    </location>
</feature>
<feature type="compositionally biased region" description="Polar residues" evidence="1">
    <location>
        <begin position="315"/>
        <end position="330"/>
    </location>
</feature>
<dbReference type="GO" id="GO:0003676">
    <property type="term" value="F:nucleic acid binding"/>
    <property type="evidence" value="ECO:0007669"/>
    <property type="project" value="InterPro"/>
</dbReference>
<name>A0A6A6BCU2_9PEZI</name>
<dbReference type="InterPro" id="IPR035979">
    <property type="entry name" value="RBD_domain_sf"/>
</dbReference>
<accession>A0A6A6BCU2</accession>
<dbReference type="Proteomes" id="UP000799438">
    <property type="component" value="Unassembled WGS sequence"/>
</dbReference>
<dbReference type="RefSeq" id="XP_033396420.1">
    <property type="nucleotide sequence ID" value="XM_033546753.1"/>
</dbReference>
<keyword evidence="3" id="KW-1185">Reference proteome</keyword>
<organism evidence="2 3">
    <name type="scientific">Aplosporella prunicola CBS 121167</name>
    <dbReference type="NCBI Taxonomy" id="1176127"/>
    <lineage>
        <taxon>Eukaryota</taxon>
        <taxon>Fungi</taxon>
        <taxon>Dikarya</taxon>
        <taxon>Ascomycota</taxon>
        <taxon>Pezizomycotina</taxon>
        <taxon>Dothideomycetes</taxon>
        <taxon>Dothideomycetes incertae sedis</taxon>
        <taxon>Botryosphaeriales</taxon>
        <taxon>Aplosporellaceae</taxon>
        <taxon>Aplosporella</taxon>
    </lineage>
</organism>
<feature type="compositionally biased region" description="Basic residues" evidence="1">
    <location>
        <begin position="224"/>
        <end position="238"/>
    </location>
</feature>
<evidence type="ECO:0000256" key="1">
    <source>
        <dbReference type="SAM" id="MobiDB-lite"/>
    </source>
</evidence>
<dbReference type="SUPFAM" id="SSF54928">
    <property type="entry name" value="RNA-binding domain, RBD"/>
    <property type="match status" value="1"/>
</dbReference>
<evidence type="ECO:0008006" key="4">
    <source>
        <dbReference type="Google" id="ProtNLM"/>
    </source>
</evidence>
<gene>
    <name evidence="2" type="ORF">K452DRAFT_50341</name>
</gene>
<proteinExistence type="predicted"/>
<dbReference type="GeneID" id="54304260"/>